<dbReference type="AlphaFoldDB" id="A0A943LCN9"/>
<dbReference type="GO" id="GO:0008270">
    <property type="term" value="F:zinc ion binding"/>
    <property type="evidence" value="ECO:0007669"/>
    <property type="project" value="InterPro"/>
</dbReference>
<dbReference type="Pfam" id="PF08797">
    <property type="entry name" value="HIRAN"/>
    <property type="match status" value="1"/>
</dbReference>
<keyword evidence="1" id="KW-0479">Metal-binding</keyword>
<sequence>MSDIIKKNNDYLRIKYANGHGLAGIKPFQRDILLFDTHIAGTTHIEGMDELEKHIHIGDRLEFYRQQDNPYDANAIEIRNDMNVKIGYVPKADNIVFSRLMDAGKLLYGKVISKEILDNWAKIQIEIYLHEI</sequence>
<name>A0A943LCN9_FINMA</name>
<evidence type="ECO:0000259" key="3">
    <source>
        <dbReference type="SMART" id="SM00910"/>
    </source>
</evidence>
<feature type="domain" description="HIRAN" evidence="3">
    <location>
        <begin position="32"/>
        <end position="131"/>
    </location>
</feature>
<gene>
    <name evidence="4" type="ORF">KIA07_05960</name>
</gene>
<keyword evidence="2" id="KW-0378">Hydrolase</keyword>
<dbReference type="InterPro" id="IPR014905">
    <property type="entry name" value="HIRAN"/>
</dbReference>
<dbReference type="SMART" id="SM00910">
    <property type="entry name" value="HIRAN"/>
    <property type="match status" value="1"/>
</dbReference>
<reference evidence="4" key="1">
    <citation type="submission" date="2021-02" db="EMBL/GenBank/DDBJ databases">
        <title>Infant gut strain persistence is associated with maternal origin, phylogeny, and functional potential including surface adhesion and iron acquisition.</title>
        <authorList>
            <person name="Lou Y.C."/>
        </authorList>
    </citation>
    <scope>NUCLEOTIDE SEQUENCE</scope>
    <source>
        <strain evidence="4">L3_058_000G1_dasL3_058_000G1_concoct_72</strain>
    </source>
</reference>
<evidence type="ECO:0000313" key="5">
    <source>
        <dbReference type="Proteomes" id="UP000730862"/>
    </source>
</evidence>
<accession>A0A943LCN9</accession>
<dbReference type="EMBL" id="JAHAIK010000015">
    <property type="protein sequence ID" value="MBS5965190.1"/>
    <property type="molecule type" value="Genomic_DNA"/>
</dbReference>
<dbReference type="Proteomes" id="UP000730862">
    <property type="component" value="Unassembled WGS sequence"/>
</dbReference>
<evidence type="ECO:0000256" key="1">
    <source>
        <dbReference type="ARBA" id="ARBA00022723"/>
    </source>
</evidence>
<proteinExistence type="predicted"/>
<organism evidence="4 5">
    <name type="scientific">Finegoldia magna</name>
    <name type="common">Peptostreptococcus magnus</name>
    <dbReference type="NCBI Taxonomy" id="1260"/>
    <lineage>
        <taxon>Bacteria</taxon>
        <taxon>Bacillati</taxon>
        <taxon>Bacillota</taxon>
        <taxon>Tissierellia</taxon>
        <taxon>Tissierellales</taxon>
        <taxon>Peptoniphilaceae</taxon>
        <taxon>Finegoldia</taxon>
    </lineage>
</organism>
<evidence type="ECO:0000256" key="2">
    <source>
        <dbReference type="ARBA" id="ARBA00022801"/>
    </source>
</evidence>
<dbReference type="GO" id="GO:0003676">
    <property type="term" value="F:nucleic acid binding"/>
    <property type="evidence" value="ECO:0007669"/>
    <property type="project" value="InterPro"/>
</dbReference>
<protein>
    <submittedName>
        <fullName evidence="4">HIRAN domain-containing protein</fullName>
    </submittedName>
</protein>
<dbReference type="GO" id="GO:0016818">
    <property type="term" value="F:hydrolase activity, acting on acid anhydrides, in phosphorus-containing anhydrides"/>
    <property type="evidence" value="ECO:0007669"/>
    <property type="project" value="InterPro"/>
</dbReference>
<comment type="caution">
    <text evidence="4">The sequence shown here is derived from an EMBL/GenBank/DDBJ whole genome shotgun (WGS) entry which is preliminary data.</text>
</comment>
<dbReference type="RefSeq" id="WP_278735952.1">
    <property type="nucleotide sequence ID" value="NZ_JAHAIK010000015.1"/>
</dbReference>
<dbReference type="Gene3D" id="3.30.70.2330">
    <property type="match status" value="1"/>
</dbReference>
<evidence type="ECO:0000313" key="4">
    <source>
        <dbReference type="EMBL" id="MBS5965190.1"/>
    </source>
</evidence>